<organism evidence="1 2">
    <name type="scientific">Trichostrongylus colubriformis</name>
    <name type="common">Black scour worm</name>
    <dbReference type="NCBI Taxonomy" id="6319"/>
    <lineage>
        <taxon>Eukaryota</taxon>
        <taxon>Metazoa</taxon>
        <taxon>Ecdysozoa</taxon>
        <taxon>Nematoda</taxon>
        <taxon>Chromadorea</taxon>
        <taxon>Rhabditida</taxon>
        <taxon>Rhabditina</taxon>
        <taxon>Rhabditomorpha</taxon>
        <taxon>Strongyloidea</taxon>
        <taxon>Trichostrongylidae</taxon>
        <taxon>Trichostrongylus</taxon>
    </lineage>
</organism>
<dbReference type="Proteomes" id="UP001331761">
    <property type="component" value="Unassembled WGS sequence"/>
</dbReference>
<protein>
    <submittedName>
        <fullName evidence="1">Uncharacterized protein</fullName>
    </submittedName>
</protein>
<evidence type="ECO:0000313" key="1">
    <source>
        <dbReference type="EMBL" id="KAK5980094.1"/>
    </source>
</evidence>
<sequence length="76" mass="8936">MAEKKKAHDDTWSNQQVHTNFPQNAVRVIGQPNSYVALWYHHGKPIMGKAWNDSGVVQRSIQWLKQRQIRLQITRN</sequence>
<proteinExistence type="predicted"/>
<dbReference type="Pfam" id="PF12150">
    <property type="entry name" value="MFP2b"/>
    <property type="match status" value="1"/>
</dbReference>
<dbReference type="SUPFAM" id="SSF141739">
    <property type="entry name" value="MFPT repeat-like"/>
    <property type="match status" value="1"/>
</dbReference>
<accession>A0AAN8FNF0</accession>
<dbReference type="AlphaFoldDB" id="A0AAN8FNF0"/>
<dbReference type="PANTHER" id="PTHR31578">
    <property type="entry name" value="PROTEIN CBG21223-RELATED"/>
    <property type="match status" value="1"/>
</dbReference>
<dbReference type="InterPro" id="IPR021010">
    <property type="entry name" value="Cytosolic_motility_protein"/>
</dbReference>
<keyword evidence="2" id="KW-1185">Reference proteome</keyword>
<comment type="caution">
    <text evidence="1">The sequence shown here is derived from an EMBL/GenBank/DDBJ whole genome shotgun (WGS) entry which is preliminary data.</text>
</comment>
<dbReference type="EMBL" id="WIXE01007847">
    <property type="protein sequence ID" value="KAK5980094.1"/>
    <property type="molecule type" value="Genomic_DNA"/>
</dbReference>
<name>A0AAN8FNF0_TRICO</name>
<reference evidence="1 2" key="1">
    <citation type="submission" date="2019-10" db="EMBL/GenBank/DDBJ databases">
        <title>Assembly and Annotation for the nematode Trichostrongylus colubriformis.</title>
        <authorList>
            <person name="Martin J."/>
        </authorList>
    </citation>
    <scope>NUCLEOTIDE SEQUENCE [LARGE SCALE GENOMIC DNA]</scope>
    <source>
        <strain evidence="1">G859</strain>
        <tissue evidence="1">Whole worm</tissue>
    </source>
</reference>
<dbReference type="PANTHER" id="PTHR31578:SF5">
    <property type="entry name" value="NEMATODE SPECIFIC PEPTIDE FAMILY"/>
    <property type="match status" value="1"/>
</dbReference>
<gene>
    <name evidence="1" type="ORF">GCK32_020179</name>
</gene>
<evidence type="ECO:0000313" key="2">
    <source>
        <dbReference type="Proteomes" id="UP001331761"/>
    </source>
</evidence>